<sequence length="381" mass="40589">MAYISFSQALREVADTLSSKIPRMKIALTALGSELPNSDLLQAANDVLGNIDPVIIGPEGLKGSIHHHANTLTQAHQIMERLLADGDIDGAVTLHYNFALGTTTAAQIQSIASGRRMVLSSTTGSSDTRRAAALVKNALAGLAVADVLGVSHPTLGILNIDGAPAAERILQRLSLMGFPIDFAISSRADGGALMRGNDLIRAIPDVMVCDTLTGNLLIKLWSAGFSGGEVETMGCGYGVGLGPHQQSVICIISRASGIATIANAMQFCAKMAQREVIKRWQTRWQHAQRIDIESLLTGNAEVAHPTSPSPTTTQDSVPIPVKTIVDDEIHGIDILQLDQAQCCLWLQGIYAETGMGCTGPVLMIHHQNRADALKHLRTFLN</sequence>
<organism evidence="1 2">
    <name type="scientific">Hafnia alvei</name>
    <dbReference type="NCBI Taxonomy" id="569"/>
    <lineage>
        <taxon>Bacteria</taxon>
        <taxon>Pseudomonadati</taxon>
        <taxon>Pseudomonadota</taxon>
        <taxon>Gammaproteobacteria</taxon>
        <taxon>Enterobacterales</taxon>
        <taxon>Hafniaceae</taxon>
        <taxon>Hafnia</taxon>
    </lineage>
</organism>
<dbReference type="InterPro" id="IPR003664">
    <property type="entry name" value="FA_synthesis"/>
</dbReference>
<dbReference type="Proteomes" id="UP000291600">
    <property type="component" value="Unassembled WGS sequence"/>
</dbReference>
<name>A0ABD7Q4F6_HAFAL</name>
<reference evidence="1 2" key="1">
    <citation type="submission" date="2019-02" db="EMBL/GenBank/DDBJ databases">
        <title>Comparative genomic analysis of the Hafnia genus genomes.</title>
        <authorList>
            <person name="Zhiqiu Y."/>
            <person name="Chao Y."/>
            <person name="Yuhui D."/>
            <person name="Di H."/>
            <person name="Bin L."/>
        </authorList>
    </citation>
    <scope>NUCLEOTIDE SEQUENCE [LARGE SCALE GENOMIC DNA]</scope>
    <source>
        <strain evidence="1 2">PCM_1210</strain>
    </source>
</reference>
<accession>A0ABD7Q4F6</accession>
<dbReference type="RefSeq" id="WP_130971259.1">
    <property type="nucleotide sequence ID" value="NZ_SITJ01000076.1"/>
</dbReference>
<dbReference type="Gene3D" id="3.40.718.10">
    <property type="entry name" value="Isopropylmalate Dehydrogenase"/>
    <property type="match status" value="1"/>
</dbReference>
<dbReference type="AlphaFoldDB" id="A0ABD7Q4F6"/>
<dbReference type="EMBL" id="SITJ01000076">
    <property type="protein sequence ID" value="TBL66456.1"/>
    <property type="molecule type" value="Genomic_DNA"/>
</dbReference>
<dbReference type="NCBIfam" id="NF040747">
    <property type="entry name" value="reduct_C_alpha"/>
    <property type="match status" value="1"/>
</dbReference>
<protein>
    <submittedName>
        <fullName evidence="1">Glycine reductase</fullName>
    </submittedName>
</protein>
<evidence type="ECO:0000313" key="1">
    <source>
        <dbReference type="EMBL" id="TBL66456.1"/>
    </source>
</evidence>
<proteinExistence type="predicted"/>
<evidence type="ECO:0000313" key="2">
    <source>
        <dbReference type="Proteomes" id="UP000291600"/>
    </source>
</evidence>
<gene>
    <name evidence="1" type="ORF">EYY96_15840</name>
</gene>
<dbReference type="Pfam" id="PF02504">
    <property type="entry name" value="FA_synthesis"/>
    <property type="match status" value="1"/>
</dbReference>
<comment type="caution">
    <text evidence="1">The sequence shown here is derived from an EMBL/GenBank/DDBJ whole genome shotgun (WGS) entry which is preliminary data.</text>
</comment>
<dbReference type="SUPFAM" id="SSF53659">
    <property type="entry name" value="Isocitrate/Isopropylmalate dehydrogenase-like"/>
    <property type="match status" value="1"/>
</dbReference>